<evidence type="ECO:0000313" key="2">
    <source>
        <dbReference type="Proteomes" id="UP000244334"/>
    </source>
</evidence>
<accession>A0A328TN71</accession>
<reference evidence="1" key="1">
    <citation type="submission" date="2018-04" db="EMBL/GenBank/DDBJ databases">
        <title>Genomes of the Obligate Erwinia dacicola and Facultative Enterobacter sp. OLF Endosymbionts of the Olive Fruit fly, Bactrocera oleae.</title>
        <authorList>
            <person name="Estes A.M."/>
            <person name="Hearn D.J."/>
            <person name="Agarwal S."/>
            <person name="Pierson E.A."/>
            <person name="Dunning-Hotopp J.C."/>
        </authorList>
    </citation>
    <scope>NUCLEOTIDE SEQUENCE [LARGE SCALE GENOMIC DNA]</scope>
    <source>
        <strain evidence="1">Oroville</strain>
    </source>
</reference>
<name>A0A328TN71_9GAMM</name>
<gene>
    <name evidence="1" type="ORF">ACZ87_02800</name>
</gene>
<organism evidence="1 2">
    <name type="scientific">Candidatus Erwinia dacicola</name>
    <dbReference type="NCBI Taxonomy" id="252393"/>
    <lineage>
        <taxon>Bacteria</taxon>
        <taxon>Pseudomonadati</taxon>
        <taxon>Pseudomonadota</taxon>
        <taxon>Gammaproteobacteria</taxon>
        <taxon>Enterobacterales</taxon>
        <taxon>Erwiniaceae</taxon>
        <taxon>Erwinia</taxon>
    </lineage>
</organism>
<proteinExistence type="predicted"/>
<keyword evidence="2" id="KW-1185">Reference proteome</keyword>
<sequence length="46" mass="5018">MHSLRPPPFAAQFTGVIMAKRIQISQHNAPEVMQLVDFDLADPAAG</sequence>
<protein>
    <submittedName>
        <fullName evidence="1">Uncharacterized protein</fullName>
    </submittedName>
</protein>
<dbReference type="Proteomes" id="UP000244334">
    <property type="component" value="Unassembled WGS sequence"/>
</dbReference>
<comment type="caution">
    <text evidence="1">The sequence shown here is derived from an EMBL/GenBank/DDBJ whole genome shotgun (WGS) entry which is preliminary data.</text>
</comment>
<dbReference type="EMBL" id="LJAM02000360">
    <property type="protein sequence ID" value="RAP70395.1"/>
    <property type="molecule type" value="Genomic_DNA"/>
</dbReference>
<evidence type="ECO:0000313" key="1">
    <source>
        <dbReference type="EMBL" id="RAP70395.1"/>
    </source>
</evidence>
<dbReference type="AlphaFoldDB" id="A0A328TN71"/>